<organism evidence="1 2">
    <name type="scientific">Eumeta variegata</name>
    <name type="common">Bagworm moth</name>
    <name type="synonym">Eumeta japonica</name>
    <dbReference type="NCBI Taxonomy" id="151549"/>
    <lineage>
        <taxon>Eukaryota</taxon>
        <taxon>Metazoa</taxon>
        <taxon>Ecdysozoa</taxon>
        <taxon>Arthropoda</taxon>
        <taxon>Hexapoda</taxon>
        <taxon>Insecta</taxon>
        <taxon>Pterygota</taxon>
        <taxon>Neoptera</taxon>
        <taxon>Endopterygota</taxon>
        <taxon>Lepidoptera</taxon>
        <taxon>Glossata</taxon>
        <taxon>Ditrysia</taxon>
        <taxon>Tineoidea</taxon>
        <taxon>Psychidae</taxon>
        <taxon>Oiketicinae</taxon>
        <taxon>Eumeta</taxon>
    </lineage>
</organism>
<proteinExistence type="predicted"/>
<comment type="caution">
    <text evidence="1">The sequence shown here is derived from an EMBL/GenBank/DDBJ whole genome shotgun (WGS) entry which is preliminary data.</text>
</comment>
<dbReference type="Proteomes" id="UP000299102">
    <property type="component" value="Unassembled WGS sequence"/>
</dbReference>
<reference evidence="1 2" key="1">
    <citation type="journal article" date="2019" name="Commun. Biol.">
        <title>The bagworm genome reveals a unique fibroin gene that provides high tensile strength.</title>
        <authorList>
            <person name="Kono N."/>
            <person name="Nakamura H."/>
            <person name="Ohtoshi R."/>
            <person name="Tomita M."/>
            <person name="Numata K."/>
            <person name="Arakawa K."/>
        </authorList>
    </citation>
    <scope>NUCLEOTIDE SEQUENCE [LARGE SCALE GENOMIC DNA]</scope>
</reference>
<dbReference type="EMBL" id="BGZK01000117">
    <property type="protein sequence ID" value="GBP20304.1"/>
    <property type="molecule type" value="Genomic_DNA"/>
</dbReference>
<evidence type="ECO:0000313" key="2">
    <source>
        <dbReference type="Proteomes" id="UP000299102"/>
    </source>
</evidence>
<dbReference type="AlphaFoldDB" id="A0A4C1U2L6"/>
<accession>A0A4C1U2L6</accession>
<gene>
    <name evidence="1" type="ORF">EVAR_10565_1</name>
</gene>
<name>A0A4C1U2L6_EUMVA</name>
<keyword evidence="2" id="KW-1185">Reference proteome</keyword>
<sequence>MLFSKVVWNVTSIFVTEVLTNLRSIVRKTAKDNNYKEERREISYHKKEQQLVRPPREVISRGGFCGDQRPAERRGFSRVAPGGRYLLLVTIARAVVIAGRASGCFVAMSLSLFIFRAVIQSVDCREERARSVESTERGAVLGK</sequence>
<protein>
    <submittedName>
        <fullName evidence="1">Uncharacterized protein</fullName>
    </submittedName>
</protein>
<evidence type="ECO:0000313" key="1">
    <source>
        <dbReference type="EMBL" id="GBP20304.1"/>
    </source>
</evidence>